<dbReference type="InterPro" id="IPR019251">
    <property type="entry name" value="DUF2231_TM"/>
</dbReference>
<protein>
    <recommendedName>
        <fullName evidence="2">DUF2231 domain-containing protein</fullName>
    </recommendedName>
</protein>
<accession>A0ABS3IBK6</accession>
<gene>
    <name evidence="3" type="ORF">J0911_15130</name>
</gene>
<evidence type="ECO:0000313" key="4">
    <source>
        <dbReference type="Proteomes" id="UP000664617"/>
    </source>
</evidence>
<feature type="transmembrane region" description="Helical" evidence="1">
    <location>
        <begin position="114"/>
        <end position="136"/>
    </location>
</feature>
<dbReference type="EMBL" id="JAFMPK010000047">
    <property type="protein sequence ID" value="MBO0610365.1"/>
    <property type="molecule type" value="Genomic_DNA"/>
</dbReference>
<dbReference type="RefSeq" id="WP_207276308.1">
    <property type="nucleotide sequence ID" value="NZ_JAFMPK010000047.1"/>
</dbReference>
<keyword evidence="1" id="KW-0472">Membrane</keyword>
<sequence>MSSKNPPLHPLVVHASVVLTPLLIAASLTRIAVPAWSGALDWAVIALAAVTPIAAVAAKFSGDALKAERHEYAADAEQARIDRHERWGVPAVGSAVGLSVFTLALVLVGEAWGGIMTAVLTGLVLLLSAAAAFFVVRAGHSGATAVWSTLQR</sequence>
<evidence type="ECO:0000313" key="3">
    <source>
        <dbReference type="EMBL" id="MBO0610365.1"/>
    </source>
</evidence>
<evidence type="ECO:0000256" key="1">
    <source>
        <dbReference type="SAM" id="Phobius"/>
    </source>
</evidence>
<feature type="domain" description="DUF2231" evidence="2">
    <location>
        <begin position="6"/>
        <end position="148"/>
    </location>
</feature>
<keyword evidence="1" id="KW-0812">Transmembrane</keyword>
<reference evidence="3 4" key="1">
    <citation type="submission" date="2021-03" db="EMBL/GenBank/DDBJ databases">
        <authorList>
            <person name="Xin L."/>
        </authorList>
    </citation>
    <scope>NUCLEOTIDE SEQUENCE [LARGE SCALE GENOMIC DNA]</scope>
    <source>
        <strain evidence="3 4">XHU 5031</strain>
    </source>
</reference>
<organism evidence="3 4">
    <name type="scientific">Myceligenerans salitolerans</name>
    <dbReference type="NCBI Taxonomy" id="1230528"/>
    <lineage>
        <taxon>Bacteria</taxon>
        <taxon>Bacillati</taxon>
        <taxon>Actinomycetota</taxon>
        <taxon>Actinomycetes</taxon>
        <taxon>Micrococcales</taxon>
        <taxon>Promicromonosporaceae</taxon>
        <taxon>Myceligenerans</taxon>
    </lineage>
</organism>
<name>A0ABS3IBK6_9MICO</name>
<comment type="caution">
    <text evidence="3">The sequence shown here is derived from an EMBL/GenBank/DDBJ whole genome shotgun (WGS) entry which is preliminary data.</text>
</comment>
<proteinExistence type="predicted"/>
<dbReference type="Proteomes" id="UP000664617">
    <property type="component" value="Unassembled WGS sequence"/>
</dbReference>
<feature type="transmembrane region" description="Helical" evidence="1">
    <location>
        <begin position="87"/>
        <end position="108"/>
    </location>
</feature>
<reference evidence="4" key="2">
    <citation type="submission" date="2023-07" db="EMBL/GenBank/DDBJ databases">
        <title>Myceligenerans salitolerans sp. nov., a halotolerant actinomycete isolated from a salt lake in Xinjiang, China.</title>
        <authorList>
            <person name="Guan T."/>
        </authorList>
    </citation>
    <scope>NUCLEOTIDE SEQUENCE [LARGE SCALE GENOMIC DNA]</scope>
    <source>
        <strain evidence="4">XHU 5031</strain>
    </source>
</reference>
<dbReference type="Pfam" id="PF09990">
    <property type="entry name" value="DUF2231"/>
    <property type="match status" value="1"/>
</dbReference>
<keyword evidence="4" id="KW-1185">Reference proteome</keyword>
<evidence type="ECO:0000259" key="2">
    <source>
        <dbReference type="Pfam" id="PF09990"/>
    </source>
</evidence>
<keyword evidence="1" id="KW-1133">Transmembrane helix</keyword>
<feature type="transmembrane region" description="Helical" evidence="1">
    <location>
        <begin position="12"/>
        <end position="33"/>
    </location>
</feature>
<feature type="transmembrane region" description="Helical" evidence="1">
    <location>
        <begin position="39"/>
        <end position="60"/>
    </location>
</feature>